<dbReference type="RefSeq" id="WP_274141184.1">
    <property type="nucleotide sequence ID" value="NZ_JAJUBB010000003.1"/>
</dbReference>
<accession>A0ABT5QIY3</accession>
<dbReference type="EMBL" id="JAJUBB010000003">
    <property type="protein sequence ID" value="MDD1780940.1"/>
    <property type="molecule type" value="Genomic_DNA"/>
</dbReference>
<organism evidence="1 2">
    <name type="scientific">Enterovibrio qingdaonensis</name>
    <dbReference type="NCBI Taxonomy" id="2899818"/>
    <lineage>
        <taxon>Bacteria</taxon>
        <taxon>Pseudomonadati</taxon>
        <taxon>Pseudomonadota</taxon>
        <taxon>Gammaproteobacteria</taxon>
        <taxon>Vibrionales</taxon>
        <taxon>Vibrionaceae</taxon>
        <taxon>Enterovibrio</taxon>
    </lineage>
</organism>
<dbReference type="PANTHER" id="PTHR38451">
    <property type="entry name" value="TRNA (ADENINE(22)-N(1))-METHYLTRANSFERASE"/>
    <property type="match status" value="1"/>
</dbReference>
<name>A0ABT5QIY3_9GAMM</name>
<dbReference type="PIRSF" id="PIRSF028234">
    <property type="entry name" value="UCP028234"/>
    <property type="match status" value="1"/>
</dbReference>
<evidence type="ECO:0000313" key="2">
    <source>
        <dbReference type="Proteomes" id="UP001149821"/>
    </source>
</evidence>
<proteinExistence type="predicted"/>
<reference evidence="1" key="1">
    <citation type="submission" date="2021-12" db="EMBL/GenBank/DDBJ databases">
        <title>Enterovibrio ZSDZ35 sp. nov. and Enterovibrio ZSDZ42 sp. nov., isolated from coastal seawater in Qingdao.</title>
        <authorList>
            <person name="Zhang P."/>
        </authorList>
    </citation>
    <scope>NUCLEOTIDE SEQUENCE</scope>
    <source>
        <strain evidence="1">ZSDZ35</strain>
    </source>
</reference>
<dbReference type="Gene3D" id="3.40.50.150">
    <property type="entry name" value="Vaccinia Virus protein VP39"/>
    <property type="match status" value="1"/>
</dbReference>
<comment type="caution">
    <text evidence="1">The sequence shown here is derived from an EMBL/GenBank/DDBJ whole genome shotgun (WGS) entry which is preliminary data.</text>
</comment>
<dbReference type="PANTHER" id="PTHR38451:SF1">
    <property type="entry name" value="TRNA (ADENINE(22)-N(1))-METHYLTRANSFERASE"/>
    <property type="match status" value="1"/>
</dbReference>
<gene>
    <name evidence="1" type="ORF">LRP49_06960</name>
</gene>
<evidence type="ECO:0000313" key="1">
    <source>
        <dbReference type="EMBL" id="MDD1780940.1"/>
    </source>
</evidence>
<dbReference type="InterPro" id="IPR016876">
    <property type="entry name" value="UCP028234"/>
</dbReference>
<dbReference type="SUPFAM" id="SSF53335">
    <property type="entry name" value="S-adenosyl-L-methionine-dependent methyltransferases"/>
    <property type="match status" value="1"/>
</dbReference>
<keyword evidence="2" id="KW-1185">Reference proteome</keyword>
<dbReference type="Proteomes" id="UP001149821">
    <property type="component" value="Unassembled WGS sequence"/>
</dbReference>
<protein>
    <submittedName>
        <fullName evidence="1">tRNA (Adenine(22)-N(1))-methyltransferase TrmK</fullName>
    </submittedName>
</protein>
<dbReference type="InterPro" id="IPR029063">
    <property type="entry name" value="SAM-dependent_MTases_sf"/>
</dbReference>
<sequence>MKIGKRLRQLQMMVNAPYDHIWDCCCDHGLLGASLLREHPDAFVHFVDVVPALIDKLSQQLRQHFAHNTQWEALCMDAGELPLAQHSGRHLIIIAGIGGDLMMDMVARLQDTYPEFALNFLLCPVNHQYALREMLIARGFKLKEETLIEENQRFYEIMLVTTHDETAQLDQVTRTGSRLWLSNDDAQRDVCQRYLAKTLQHYQRIQQGRPTAVEDAVKAYQSVDV</sequence>
<dbReference type="Pfam" id="PF12847">
    <property type="entry name" value="Methyltransf_18"/>
    <property type="match status" value="1"/>
</dbReference>